<keyword evidence="2" id="KW-1185">Reference proteome</keyword>
<name>A0AAV7UA57_PLEWA</name>
<organism evidence="1 2">
    <name type="scientific">Pleurodeles waltl</name>
    <name type="common">Iberian ribbed newt</name>
    <dbReference type="NCBI Taxonomy" id="8319"/>
    <lineage>
        <taxon>Eukaryota</taxon>
        <taxon>Metazoa</taxon>
        <taxon>Chordata</taxon>
        <taxon>Craniata</taxon>
        <taxon>Vertebrata</taxon>
        <taxon>Euteleostomi</taxon>
        <taxon>Amphibia</taxon>
        <taxon>Batrachia</taxon>
        <taxon>Caudata</taxon>
        <taxon>Salamandroidea</taxon>
        <taxon>Salamandridae</taxon>
        <taxon>Pleurodelinae</taxon>
        <taxon>Pleurodeles</taxon>
    </lineage>
</organism>
<evidence type="ECO:0000313" key="2">
    <source>
        <dbReference type="Proteomes" id="UP001066276"/>
    </source>
</evidence>
<reference evidence="1" key="1">
    <citation type="journal article" date="2022" name="bioRxiv">
        <title>Sequencing and chromosome-scale assembly of the giantPleurodeles waltlgenome.</title>
        <authorList>
            <person name="Brown T."/>
            <person name="Elewa A."/>
            <person name="Iarovenko S."/>
            <person name="Subramanian E."/>
            <person name="Araus A.J."/>
            <person name="Petzold A."/>
            <person name="Susuki M."/>
            <person name="Suzuki K.-i.T."/>
            <person name="Hayashi T."/>
            <person name="Toyoda A."/>
            <person name="Oliveira C."/>
            <person name="Osipova E."/>
            <person name="Leigh N.D."/>
            <person name="Simon A."/>
            <person name="Yun M.H."/>
        </authorList>
    </citation>
    <scope>NUCLEOTIDE SEQUENCE</scope>
    <source>
        <strain evidence="1">20211129_DDA</strain>
        <tissue evidence="1">Liver</tissue>
    </source>
</reference>
<proteinExistence type="predicted"/>
<dbReference type="AlphaFoldDB" id="A0AAV7UA57"/>
<comment type="caution">
    <text evidence="1">The sequence shown here is derived from an EMBL/GenBank/DDBJ whole genome shotgun (WGS) entry which is preliminary data.</text>
</comment>
<dbReference type="Proteomes" id="UP001066276">
    <property type="component" value="Chromosome 3_1"/>
</dbReference>
<sequence>MLCNHRTSQALSPEAVLHLPTMHLKNDTNRTKGSFALVLRDAPWLALLEAYKDCPGGVRAWDDCRRAPDLERLFTAALKQGLLCQPGL</sequence>
<protein>
    <recommendedName>
        <fullName evidence="3">DUF397 domain-containing protein</fullName>
    </recommendedName>
</protein>
<evidence type="ECO:0000313" key="1">
    <source>
        <dbReference type="EMBL" id="KAJ1185521.1"/>
    </source>
</evidence>
<dbReference type="EMBL" id="JANPWB010000005">
    <property type="protein sequence ID" value="KAJ1185521.1"/>
    <property type="molecule type" value="Genomic_DNA"/>
</dbReference>
<gene>
    <name evidence="1" type="ORF">NDU88_002313</name>
</gene>
<accession>A0AAV7UA57</accession>
<evidence type="ECO:0008006" key="3">
    <source>
        <dbReference type="Google" id="ProtNLM"/>
    </source>
</evidence>